<keyword evidence="2" id="KW-1185">Reference proteome</keyword>
<protein>
    <submittedName>
        <fullName evidence="1">Uncharacterized protein</fullName>
    </submittedName>
</protein>
<sequence length="76" mass="8688">MYQLLLTYTGNDNRQHTFSLNNLAAIPDRAFAEEISKALPGLDLFGLNDTIWYETLIEASVRYTQEDVMFKASDIL</sequence>
<dbReference type="Proteomes" id="UP000050865">
    <property type="component" value="Unassembled WGS sequence"/>
</dbReference>
<evidence type="ECO:0000313" key="1">
    <source>
        <dbReference type="EMBL" id="KRN21431.1"/>
    </source>
</evidence>
<gene>
    <name evidence="1" type="ORF">FC75_GL002233</name>
</gene>
<comment type="caution">
    <text evidence="1">The sequence shown here is derived from an EMBL/GenBank/DDBJ whole genome shotgun (WGS) entry which is preliminary data.</text>
</comment>
<reference evidence="1 2" key="1">
    <citation type="journal article" date="2015" name="Genome Announc.">
        <title>Expanding the biotechnology potential of lactobacilli through comparative genomics of 213 strains and associated genera.</title>
        <authorList>
            <person name="Sun Z."/>
            <person name="Harris H.M."/>
            <person name="McCann A."/>
            <person name="Guo C."/>
            <person name="Argimon S."/>
            <person name="Zhang W."/>
            <person name="Yang X."/>
            <person name="Jeffery I.B."/>
            <person name="Cooney J.C."/>
            <person name="Kagawa T.F."/>
            <person name="Liu W."/>
            <person name="Song Y."/>
            <person name="Salvetti E."/>
            <person name="Wrobel A."/>
            <person name="Rasinkangas P."/>
            <person name="Parkhill J."/>
            <person name="Rea M.C."/>
            <person name="O'Sullivan O."/>
            <person name="Ritari J."/>
            <person name="Douillard F.P."/>
            <person name="Paul Ross R."/>
            <person name="Yang R."/>
            <person name="Briner A.E."/>
            <person name="Felis G.E."/>
            <person name="de Vos W.M."/>
            <person name="Barrangou R."/>
            <person name="Klaenhammer T.R."/>
            <person name="Caufield P.W."/>
            <person name="Cui Y."/>
            <person name="Zhang H."/>
            <person name="O'Toole P.W."/>
        </authorList>
    </citation>
    <scope>NUCLEOTIDE SEQUENCE [LARGE SCALE GENOMIC DNA]</scope>
    <source>
        <strain evidence="1 2">DSM 22697</strain>
    </source>
</reference>
<dbReference type="AlphaFoldDB" id="A0A0R2F7B4"/>
<accession>A0A0R2F7B4</accession>
<dbReference type="STRING" id="1423730.FC75_GL002233"/>
<dbReference type="EMBL" id="AYZJ01000050">
    <property type="protein sequence ID" value="KRN21431.1"/>
    <property type="molecule type" value="Genomic_DNA"/>
</dbReference>
<proteinExistence type="predicted"/>
<organism evidence="1 2">
    <name type="scientific">Lacticaseibacillus camelliae DSM 22697 = JCM 13995</name>
    <dbReference type="NCBI Taxonomy" id="1423730"/>
    <lineage>
        <taxon>Bacteria</taxon>
        <taxon>Bacillati</taxon>
        <taxon>Bacillota</taxon>
        <taxon>Bacilli</taxon>
        <taxon>Lactobacillales</taxon>
        <taxon>Lactobacillaceae</taxon>
        <taxon>Lacticaseibacillus</taxon>
    </lineage>
</organism>
<evidence type="ECO:0000313" key="2">
    <source>
        <dbReference type="Proteomes" id="UP000050865"/>
    </source>
</evidence>
<name>A0A0R2F7B4_9LACO</name>
<dbReference type="RefSeq" id="WP_056989645.1">
    <property type="nucleotide sequence ID" value="NZ_AYZJ01000050.1"/>
</dbReference>
<dbReference type="PATRIC" id="fig|1423730.4.peg.2321"/>